<dbReference type="InterPro" id="IPR017853">
    <property type="entry name" value="GH"/>
</dbReference>
<dbReference type="Pfam" id="PF13802">
    <property type="entry name" value="Gal_mutarotas_2"/>
    <property type="match status" value="1"/>
</dbReference>
<dbReference type="Gene3D" id="2.60.40.1180">
    <property type="entry name" value="Golgi alpha-mannosidase II"/>
    <property type="match status" value="2"/>
</dbReference>
<organism evidence="8 9">
    <name type="scientific">Hymenobacter caeli</name>
    <dbReference type="NCBI Taxonomy" id="2735894"/>
    <lineage>
        <taxon>Bacteria</taxon>
        <taxon>Pseudomonadati</taxon>
        <taxon>Bacteroidota</taxon>
        <taxon>Cytophagia</taxon>
        <taxon>Cytophagales</taxon>
        <taxon>Hymenobacteraceae</taxon>
        <taxon>Hymenobacter</taxon>
    </lineage>
</organism>
<dbReference type="CDD" id="cd06591">
    <property type="entry name" value="GH31_xylosidase_XylS"/>
    <property type="match status" value="1"/>
</dbReference>
<keyword evidence="9" id="KW-1185">Reference proteome</keyword>
<dbReference type="PANTHER" id="PTHR43863:SF2">
    <property type="entry name" value="MALTASE-GLUCOAMYLASE"/>
    <property type="match status" value="1"/>
</dbReference>
<dbReference type="Gene3D" id="2.60.40.1760">
    <property type="entry name" value="glycosyl hydrolase (family 31)"/>
    <property type="match status" value="1"/>
</dbReference>
<comment type="similarity">
    <text evidence="1 2">Belongs to the glycosyl hydrolase 31 family.</text>
</comment>
<dbReference type="InterPro" id="IPR048395">
    <property type="entry name" value="Glyco_hydro_31_C"/>
</dbReference>
<dbReference type="Pfam" id="PF17137">
    <property type="entry name" value="DUF5110"/>
    <property type="match status" value="1"/>
</dbReference>
<dbReference type="SUPFAM" id="SSF74650">
    <property type="entry name" value="Galactose mutarotase-like"/>
    <property type="match status" value="1"/>
</dbReference>
<dbReference type="SUPFAM" id="SSF51445">
    <property type="entry name" value="(Trans)glycosidases"/>
    <property type="match status" value="1"/>
</dbReference>
<dbReference type="InterPro" id="IPR051816">
    <property type="entry name" value="Glycosyl_Hydrolase_31"/>
</dbReference>
<dbReference type="InterPro" id="IPR025887">
    <property type="entry name" value="Glyco_hydro_31_N_dom"/>
</dbReference>
<evidence type="ECO:0000313" key="8">
    <source>
        <dbReference type="EMBL" id="NRT17758.1"/>
    </source>
</evidence>
<evidence type="ECO:0000256" key="3">
    <source>
        <dbReference type="SAM" id="SignalP"/>
    </source>
</evidence>
<evidence type="ECO:0000259" key="5">
    <source>
        <dbReference type="Pfam" id="PF13802"/>
    </source>
</evidence>
<keyword evidence="2 8" id="KW-0326">Glycosidase</keyword>
<feature type="domain" description="DUF5110" evidence="6">
    <location>
        <begin position="711"/>
        <end position="778"/>
    </location>
</feature>
<dbReference type="InterPro" id="IPR011013">
    <property type="entry name" value="Gal_mutarotase_sf_dom"/>
</dbReference>
<dbReference type="SUPFAM" id="SSF51011">
    <property type="entry name" value="Glycosyl hydrolase domain"/>
    <property type="match status" value="1"/>
</dbReference>
<dbReference type="RefSeq" id="WP_173808532.1">
    <property type="nucleotide sequence ID" value="NZ_JABSNP010000002.1"/>
</dbReference>
<feature type="signal peptide" evidence="3">
    <location>
        <begin position="1"/>
        <end position="31"/>
    </location>
</feature>
<feature type="domain" description="Glycoside hydrolase family 31 N-terminal" evidence="5">
    <location>
        <begin position="52"/>
        <end position="215"/>
    </location>
</feature>
<dbReference type="CDD" id="cd14752">
    <property type="entry name" value="GH31_N"/>
    <property type="match status" value="1"/>
</dbReference>
<dbReference type="InterPro" id="IPR033403">
    <property type="entry name" value="DUF5110"/>
</dbReference>
<name>A0ABX2FKV1_9BACT</name>
<evidence type="ECO:0000259" key="7">
    <source>
        <dbReference type="Pfam" id="PF21365"/>
    </source>
</evidence>
<dbReference type="Proteomes" id="UP000779507">
    <property type="component" value="Unassembled WGS sequence"/>
</dbReference>
<sequence>MPLFSCPTRPGFLKWFALLLLGLAPAGFAQAAVISYAQAGDKVTFKLDQGLMSVRICRADIVQVQYTVLPAFPAKTSLVVNNPWTVKTPFTVAEKNGQVTITTAKLKIVVNKATNAVAYFDLAGAPVAAEAPSGNKAMRAATIAGISTYNCTTRFTSPATEGLFGLGCHPEDTLSINYKGRDQQMLIKYMTGAIPVLLSTRGYGLLWDNYAASNFYGAEANKTQYKYVSESGQQVDYYFFYGPDFDRIIDLYRTATGRAPMFPKWSFGLFQSQDRYKTQAEVLSVKDGYRQNHLPVDAIVQDWYYWEPLPIGSHVMNPTRYPDPKAMVKELHQANVHAMISIWPVFGSNTPNFDAMKKAGNLTSITWDNFVTKTFDTYYDAHSYKARDLYWEQARDSLVKKYDWDAWWVDQCEPDNGALLDERRKATFATGRGIDYFNTYSLEHTKGLYKGWRADMGPKRAMFLVRQAFAGQQRNATTLWSSDILTTFRAFKSQVPQGINACASGIPYWTSDIGGYRSNTAPEGIPNWADPQARELFTRWFQFGAFSPIFRIHGKGERALFSNNWDAATKATLLKYDRLRYRLLPYIYSLAGRVTSSNYTIMRALPFDFRQDAKVYSIPDQYMFGPAFLVSPVTQQLYSGPKAITGAGTRQVYLPAAAQWYDFWTGKLLPGGQTVAAAAPLETLPLYVRAGSIVPMGPDVEYATQPTTAPTELRIYPGADGEFTYYEDENDTYNYEKGASATFKFRWNDKLRQLTITDRAGTFPGMAASRVFSVVLVQPGHGSSGEPTSKADKTVTYAGKALNVKL</sequence>
<dbReference type="InterPro" id="IPR013780">
    <property type="entry name" value="Glyco_hydro_b"/>
</dbReference>
<evidence type="ECO:0000256" key="1">
    <source>
        <dbReference type="ARBA" id="ARBA00007806"/>
    </source>
</evidence>
<evidence type="ECO:0000313" key="9">
    <source>
        <dbReference type="Proteomes" id="UP000779507"/>
    </source>
</evidence>
<dbReference type="EMBL" id="JABSNP010000002">
    <property type="protein sequence ID" value="NRT17758.1"/>
    <property type="molecule type" value="Genomic_DNA"/>
</dbReference>
<dbReference type="GO" id="GO:0061634">
    <property type="term" value="F:alpha-D-xyloside xylohydrolase"/>
    <property type="evidence" value="ECO:0007669"/>
    <property type="project" value="UniProtKB-EC"/>
</dbReference>
<evidence type="ECO:0000259" key="4">
    <source>
        <dbReference type="Pfam" id="PF01055"/>
    </source>
</evidence>
<dbReference type="EC" id="3.2.1.177" evidence="8"/>
<feature type="domain" description="Glycoside hydrolase family 31 TIM barrel" evidence="4">
    <location>
        <begin position="260"/>
        <end position="590"/>
    </location>
</feature>
<feature type="domain" description="Glycosyl hydrolase family 31 C-terminal" evidence="7">
    <location>
        <begin position="599"/>
        <end position="694"/>
    </location>
</feature>
<evidence type="ECO:0000256" key="2">
    <source>
        <dbReference type="RuleBase" id="RU361185"/>
    </source>
</evidence>
<comment type="caution">
    <text evidence="8">The sequence shown here is derived from an EMBL/GenBank/DDBJ whole genome shotgun (WGS) entry which is preliminary data.</text>
</comment>
<proteinExistence type="inferred from homology"/>
<dbReference type="Pfam" id="PF21365">
    <property type="entry name" value="Glyco_hydro_31_3rd"/>
    <property type="match status" value="1"/>
</dbReference>
<dbReference type="PANTHER" id="PTHR43863">
    <property type="entry name" value="HYDROLASE, PUTATIVE (AFU_ORTHOLOGUE AFUA_1G03140)-RELATED"/>
    <property type="match status" value="1"/>
</dbReference>
<protein>
    <submittedName>
        <fullName evidence="8">Alpha-D-xyloside xylohydrolase</fullName>
        <ecNumber evidence="8">3.2.1.177</ecNumber>
    </submittedName>
</protein>
<dbReference type="InterPro" id="IPR000322">
    <property type="entry name" value="Glyco_hydro_31_TIM"/>
</dbReference>
<feature type="chain" id="PRO_5046994078" evidence="3">
    <location>
        <begin position="32"/>
        <end position="806"/>
    </location>
</feature>
<dbReference type="Gene3D" id="3.20.20.80">
    <property type="entry name" value="Glycosidases"/>
    <property type="match status" value="1"/>
</dbReference>
<gene>
    <name evidence="8" type="ORF">HNP98_000565</name>
</gene>
<accession>A0ABX2FKV1</accession>
<keyword evidence="3" id="KW-0732">Signal</keyword>
<reference evidence="8 9" key="1">
    <citation type="submission" date="2020-05" db="EMBL/GenBank/DDBJ databases">
        <title>Genomic Encyclopedia of Type Strains, Phase IV (KMG-V): Genome sequencing to study the core and pangenomes of soil and plant-associated prokaryotes.</title>
        <authorList>
            <person name="Whitman W."/>
        </authorList>
    </citation>
    <scope>NUCLEOTIDE SEQUENCE [LARGE SCALE GENOMIC DNA]</scope>
    <source>
        <strain evidence="8 9">9A</strain>
    </source>
</reference>
<keyword evidence="2 8" id="KW-0378">Hydrolase</keyword>
<evidence type="ECO:0000259" key="6">
    <source>
        <dbReference type="Pfam" id="PF17137"/>
    </source>
</evidence>
<dbReference type="Pfam" id="PF01055">
    <property type="entry name" value="Glyco_hydro_31_2nd"/>
    <property type="match status" value="1"/>
</dbReference>